<organism evidence="2 3">
    <name type="scientific">Termitidicoccus mucosus</name>
    <dbReference type="NCBI Taxonomy" id="1184151"/>
    <lineage>
        <taxon>Bacteria</taxon>
        <taxon>Pseudomonadati</taxon>
        <taxon>Verrucomicrobiota</taxon>
        <taxon>Opitutia</taxon>
        <taxon>Opitutales</taxon>
        <taxon>Opitutaceae</taxon>
        <taxon>Termitidicoccus</taxon>
    </lineage>
</organism>
<proteinExistence type="predicted"/>
<reference evidence="2 3" key="1">
    <citation type="submission" date="2016-01" db="EMBL/GenBank/DDBJ databases">
        <title>High potential of lignocellulose degradation of a new Verrucomicrobia species.</title>
        <authorList>
            <person name="Wang Y."/>
            <person name="Shi Y."/>
            <person name="Qiu Z."/>
            <person name="Liu S."/>
            <person name="Yang H."/>
        </authorList>
    </citation>
    <scope>NUCLEOTIDE SEQUENCE [LARGE SCALE GENOMIC DNA]</scope>
    <source>
        <strain evidence="2 3">TSB47</strain>
    </source>
</reference>
<dbReference type="Proteomes" id="UP000078486">
    <property type="component" value="Unassembled WGS sequence"/>
</dbReference>
<gene>
    <name evidence="2" type="ORF">AW736_17790</name>
</gene>
<dbReference type="EMBL" id="LRRQ01000119">
    <property type="protein sequence ID" value="OAM88863.1"/>
    <property type="molecule type" value="Genomic_DNA"/>
</dbReference>
<dbReference type="AlphaFoldDB" id="A0A178IFR2"/>
<feature type="compositionally biased region" description="Low complexity" evidence="1">
    <location>
        <begin position="88"/>
        <end position="98"/>
    </location>
</feature>
<protein>
    <submittedName>
        <fullName evidence="2">Uncharacterized protein</fullName>
    </submittedName>
</protein>
<sequence>MTATRAGLALPAHRLARLFWLAGVSVSSRRPSMQSTAGRACPKLKPPLARPARTLRAKNATPRPLQTDSPDGIEKTPATAMMPPPGARAPRPQTTRAGQPSPLQKASQRRQPPFRITGKTPTDGKATGGRIRAIGTQQQLMETPKIPGQKWGSTNRADSRIVSEWEFVSMI</sequence>
<feature type="region of interest" description="Disordered" evidence="1">
    <location>
        <begin position="26"/>
        <end position="129"/>
    </location>
</feature>
<evidence type="ECO:0000256" key="1">
    <source>
        <dbReference type="SAM" id="MobiDB-lite"/>
    </source>
</evidence>
<feature type="compositionally biased region" description="Polar residues" evidence="1">
    <location>
        <begin position="101"/>
        <end position="110"/>
    </location>
</feature>
<accession>A0A178IFR2</accession>
<evidence type="ECO:0000313" key="2">
    <source>
        <dbReference type="EMBL" id="OAM88863.1"/>
    </source>
</evidence>
<feature type="compositionally biased region" description="Polar residues" evidence="1">
    <location>
        <begin position="26"/>
        <end position="37"/>
    </location>
</feature>
<name>A0A178IFR2_9BACT</name>
<keyword evidence="3" id="KW-1185">Reference proteome</keyword>
<comment type="caution">
    <text evidence="2">The sequence shown here is derived from an EMBL/GenBank/DDBJ whole genome shotgun (WGS) entry which is preliminary data.</text>
</comment>
<evidence type="ECO:0000313" key="3">
    <source>
        <dbReference type="Proteomes" id="UP000078486"/>
    </source>
</evidence>